<evidence type="ECO:0000256" key="2">
    <source>
        <dbReference type="SAM" id="SignalP"/>
    </source>
</evidence>
<name>A0ABW5LH93_9FLAO</name>
<dbReference type="Proteomes" id="UP001597319">
    <property type="component" value="Unassembled WGS sequence"/>
</dbReference>
<feature type="chain" id="PRO_5045930074" evidence="2">
    <location>
        <begin position="24"/>
        <end position="180"/>
    </location>
</feature>
<evidence type="ECO:0000313" key="4">
    <source>
        <dbReference type="EMBL" id="MFD2563219.1"/>
    </source>
</evidence>
<feature type="signal peptide" evidence="2">
    <location>
        <begin position="1"/>
        <end position="23"/>
    </location>
</feature>
<feature type="domain" description="DUF4296" evidence="3">
    <location>
        <begin position="28"/>
        <end position="107"/>
    </location>
</feature>
<dbReference type="PROSITE" id="PS51257">
    <property type="entry name" value="PROKAR_LIPOPROTEIN"/>
    <property type="match status" value="1"/>
</dbReference>
<keyword evidence="1" id="KW-0175">Coiled coil</keyword>
<evidence type="ECO:0000256" key="1">
    <source>
        <dbReference type="SAM" id="Coils"/>
    </source>
</evidence>
<keyword evidence="2" id="KW-0732">Signal</keyword>
<dbReference type="RefSeq" id="WP_378292463.1">
    <property type="nucleotide sequence ID" value="NZ_JBHULE010000019.1"/>
</dbReference>
<evidence type="ECO:0000313" key="5">
    <source>
        <dbReference type="Proteomes" id="UP001597319"/>
    </source>
</evidence>
<gene>
    <name evidence="4" type="ORF">ACFSR1_11130</name>
</gene>
<feature type="coiled-coil region" evidence="1">
    <location>
        <begin position="91"/>
        <end position="142"/>
    </location>
</feature>
<protein>
    <submittedName>
        <fullName evidence="4">DUF4296 domain-containing protein</fullName>
    </submittedName>
</protein>
<dbReference type="Pfam" id="PF14129">
    <property type="entry name" value="DUF4296"/>
    <property type="match status" value="1"/>
</dbReference>
<proteinExistence type="predicted"/>
<reference evidence="5" key="1">
    <citation type="journal article" date="2019" name="Int. J. Syst. Evol. Microbiol.">
        <title>The Global Catalogue of Microorganisms (GCM) 10K type strain sequencing project: providing services to taxonomists for standard genome sequencing and annotation.</title>
        <authorList>
            <consortium name="The Broad Institute Genomics Platform"/>
            <consortium name="The Broad Institute Genome Sequencing Center for Infectious Disease"/>
            <person name="Wu L."/>
            <person name="Ma J."/>
        </authorList>
    </citation>
    <scope>NUCLEOTIDE SEQUENCE [LARGE SCALE GENOMIC DNA]</scope>
    <source>
        <strain evidence="5">KCTC 52274</strain>
    </source>
</reference>
<accession>A0ABW5LH93</accession>
<dbReference type="EMBL" id="JBHULE010000019">
    <property type="protein sequence ID" value="MFD2563219.1"/>
    <property type="molecule type" value="Genomic_DNA"/>
</dbReference>
<keyword evidence="5" id="KW-1185">Reference proteome</keyword>
<sequence length="180" mass="20753">MKKRIIYSLFLLALLVFSCQDLDKPSKPDNLIAEDKMVEILTDIAFIKAAKGSYKKVFDIEKINPEEYILKKHGIDSLVFAENNSWYTAQLDEYEEIFNKVKKNIEGSKIKFEKLKKEEDSIKKIEDSIKRAKKGLKDAKVLPSDLDKIKLTDEELIEQEIETAIKKRSTSNAPLGKKKQ</sequence>
<evidence type="ECO:0000259" key="3">
    <source>
        <dbReference type="Pfam" id="PF14129"/>
    </source>
</evidence>
<dbReference type="InterPro" id="IPR025381">
    <property type="entry name" value="DUF4296"/>
</dbReference>
<organism evidence="4 5">
    <name type="scientific">Aquimarina rubra</name>
    <dbReference type="NCBI Taxonomy" id="1920033"/>
    <lineage>
        <taxon>Bacteria</taxon>
        <taxon>Pseudomonadati</taxon>
        <taxon>Bacteroidota</taxon>
        <taxon>Flavobacteriia</taxon>
        <taxon>Flavobacteriales</taxon>
        <taxon>Flavobacteriaceae</taxon>
        <taxon>Aquimarina</taxon>
    </lineage>
</organism>
<comment type="caution">
    <text evidence="4">The sequence shown here is derived from an EMBL/GenBank/DDBJ whole genome shotgun (WGS) entry which is preliminary data.</text>
</comment>